<dbReference type="Proteomes" id="UP000481872">
    <property type="component" value="Unassembled WGS sequence"/>
</dbReference>
<dbReference type="RefSeq" id="WP_061996389.1">
    <property type="nucleotide sequence ID" value="NZ_JAAGPU010000028.1"/>
</dbReference>
<reference evidence="1 2" key="1">
    <citation type="submission" date="2020-02" db="EMBL/GenBank/DDBJ databases">
        <title>Genome assembly of a novel Clostridium senegalense strain.</title>
        <authorList>
            <person name="Gupta T.B."/>
            <person name="Jauregui R."/>
            <person name="Maclean P."/>
            <person name="Nawarathana A."/>
            <person name="Brightwell G."/>
        </authorList>
    </citation>
    <scope>NUCLEOTIDE SEQUENCE [LARGE SCALE GENOMIC DNA]</scope>
    <source>
        <strain evidence="1 2">AGRFS4</strain>
    </source>
</reference>
<dbReference type="EMBL" id="JAAGPU010000028">
    <property type="protein sequence ID" value="NEU05921.1"/>
    <property type="molecule type" value="Genomic_DNA"/>
</dbReference>
<dbReference type="NCBIfam" id="NF045597">
    <property type="entry name" value="TudS_rel_CD3072"/>
    <property type="match status" value="1"/>
</dbReference>
<evidence type="ECO:0000313" key="2">
    <source>
        <dbReference type="Proteomes" id="UP000481872"/>
    </source>
</evidence>
<proteinExistence type="predicted"/>
<comment type="caution">
    <text evidence="1">The sequence shown here is derived from an EMBL/GenBank/DDBJ whole genome shotgun (WGS) entry which is preliminary data.</text>
</comment>
<sequence>MENLNKNKKIIIICHCLINTNSKVYNFGIVKEDFEQRKKDLINLFINNNVGIIQLPCPELTCYGCNRWGHVKEQFDTPHFRKTCKNLLETYVDQIEDYIKNDFSILGVIGINGSPSCGVDKTCSGKWYGELSSNENLSNMLSSLTVVNEAGVFIEELISIFEIKNIKIPILGLDSMNINEIFKLFESTI</sequence>
<gene>
    <name evidence="1" type="ORF">G3M99_13875</name>
</gene>
<keyword evidence="2" id="KW-1185">Reference proteome</keyword>
<dbReference type="AlphaFoldDB" id="A0A6M0H7T8"/>
<protein>
    <recommendedName>
        <fullName evidence="3">DUF523 domain-containing protein</fullName>
    </recommendedName>
</protein>
<accession>A0A6M0H7T8</accession>
<organism evidence="1 2">
    <name type="scientific">Clostridium senegalense</name>
    <dbReference type="NCBI Taxonomy" id="1465809"/>
    <lineage>
        <taxon>Bacteria</taxon>
        <taxon>Bacillati</taxon>
        <taxon>Bacillota</taxon>
        <taxon>Clostridia</taxon>
        <taxon>Eubacteriales</taxon>
        <taxon>Clostridiaceae</taxon>
        <taxon>Clostridium</taxon>
    </lineage>
</organism>
<evidence type="ECO:0008006" key="3">
    <source>
        <dbReference type="Google" id="ProtNLM"/>
    </source>
</evidence>
<name>A0A6M0H7T8_9CLOT</name>
<evidence type="ECO:0000313" key="1">
    <source>
        <dbReference type="EMBL" id="NEU05921.1"/>
    </source>
</evidence>
<dbReference type="InterPro" id="IPR054648">
    <property type="entry name" value="TudS-rel"/>
</dbReference>